<dbReference type="EMBL" id="CP042997">
    <property type="protein sequence ID" value="QEH34161.1"/>
    <property type="molecule type" value="Genomic_DNA"/>
</dbReference>
<dbReference type="GO" id="GO:0002098">
    <property type="term" value="P:tRNA wobble uridine modification"/>
    <property type="evidence" value="ECO:0007669"/>
    <property type="project" value="TreeGrafter"/>
</dbReference>
<evidence type="ECO:0000259" key="8">
    <source>
        <dbReference type="Pfam" id="PF10396"/>
    </source>
</evidence>
<evidence type="ECO:0000259" key="7">
    <source>
        <dbReference type="Pfam" id="PF01926"/>
    </source>
</evidence>
<keyword evidence="4 6" id="KW-0630">Potassium</keyword>
<evidence type="ECO:0000313" key="11">
    <source>
        <dbReference type="Proteomes" id="UP000324233"/>
    </source>
</evidence>
<dbReference type="Gene3D" id="1.20.120.430">
    <property type="entry name" value="tRNA modification GTPase MnmE domain 2"/>
    <property type="match status" value="1"/>
</dbReference>
<feature type="binding site" evidence="6">
    <location>
        <position position="256"/>
    </location>
    <ligand>
        <name>K(+)</name>
        <dbReference type="ChEBI" id="CHEBI:29103"/>
    </ligand>
</feature>
<reference evidence="10 11" key="1">
    <citation type="submission" date="2019-08" db="EMBL/GenBank/DDBJ databases">
        <title>Deep-cultivation of Planctomycetes and their phenomic and genomic characterization uncovers novel biology.</title>
        <authorList>
            <person name="Wiegand S."/>
            <person name="Jogler M."/>
            <person name="Boedeker C."/>
            <person name="Pinto D."/>
            <person name="Vollmers J."/>
            <person name="Rivas-Marin E."/>
            <person name="Kohn T."/>
            <person name="Peeters S.H."/>
            <person name="Heuer A."/>
            <person name="Rast P."/>
            <person name="Oberbeckmann S."/>
            <person name="Bunk B."/>
            <person name="Jeske O."/>
            <person name="Meyerdierks A."/>
            <person name="Storesund J.E."/>
            <person name="Kallscheuer N."/>
            <person name="Luecker S."/>
            <person name="Lage O.M."/>
            <person name="Pohl T."/>
            <person name="Merkel B.J."/>
            <person name="Hornburger P."/>
            <person name="Mueller R.-W."/>
            <person name="Bruemmer F."/>
            <person name="Labrenz M."/>
            <person name="Spormann A.M."/>
            <person name="Op den Camp H."/>
            <person name="Overmann J."/>
            <person name="Amann R."/>
            <person name="Jetten M.S.M."/>
            <person name="Mascher T."/>
            <person name="Medema M.H."/>
            <person name="Devos D.P."/>
            <person name="Kaster A.-K."/>
            <person name="Ovreas L."/>
            <person name="Rohde M."/>
            <person name="Galperin M.Y."/>
            <person name="Jogler C."/>
        </authorList>
    </citation>
    <scope>NUCLEOTIDE SEQUENCE [LARGE SCALE GENOMIC DNA]</scope>
    <source>
        <strain evidence="10 11">OJF2</strain>
    </source>
</reference>
<feature type="binding site" evidence="6">
    <location>
        <begin position="237"/>
        <end position="242"/>
    </location>
    <ligand>
        <name>GTP</name>
        <dbReference type="ChEBI" id="CHEBI:37565"/>
    </ligand>
</feature>
<dbReference type="InterPro" id="IPR025867">
    <property type="entry name" value="MnmE_helical"/>
</dbReference>
<dbReference type="EC" id="3.6.-.-" evidence="6"/>
<feature type="binding site" evidence="6">
    <location>
        <begin position="281"/>
        <end position="284"/>
    </location>
    <ligand>
        <name>GTP</name>
        <dbReference type="ChEBI" id="CHEBI:37565"/>
    </ligand>
</feature>
<feature type="binding site" evidence="6">
    <location>
        <position position="241"/>
    </location>
    <ligand>
        <name>Mg(2+)</name>
        <dbReference type="ChEBI" id="CHEBI:18420"/>
    </ligand>
</feature>
<feature type="domain" description="GTP-binding protein TrmE N-terminal" evidence="8">
    <location>
        <begin position="10"/>
        <end position="130"/>
    </location>
</feature>
<feature type="binding site" evidence="6">
    <location>
        <position position="454"/>
    </location>
    <ligand>
        <name>(6S)-5-formyl-5,6,7,8-tetrahydrofolate</name>
        <dbReference type="ChEBI" id="CHEBI:57457"/>
    </ligand>
</feature>
<evidence type="ECO:0000313" key="10">
    <source>
        <dbReference type="EMBL" id="QEH34161.1"/>
    </source>
</evidence>
<evidence type="ECO:0000259" key="9">
    <source>
        <dbReference type="Pfam" id="PF12631"/>
    </source>
</evidence>
<dbReference type="OrthoDB" id="9805918at2"/>
<feature type="binding site" evidence="6">
    <location>
        <position position="258"/>
    </location>
    <ligand>
        <name>K(+)</name>
        <dbReference type="ChEBI" id="CHEBI:29103"/>
    </ligand>
</feature>
<feature type="binding site" evidence="6">
    <location>
        <position position="262"/>
    </location>
    <ligand>
        <name>Mg(2+)</name>
        <dbReference type="ChEBI" id="CHEBI:18420"/>
    </ligand>
</feature>
<keyword evidence="3 6" id="KW-0547">Nucleotide-binding</keyword>
<feature type="binding site" evidence="6">
    <location>
        <position position="130"/>
    </location>
    <ligand>
        <name>(6S)-5-formyl-5,6,7,8-tetrahydrofolate</name>
        <dbReference type="ChEBI" id="CHEBI:57457"/>
    </ligand>
</feature>
<dbReference type="Pfam" id="PF01926">
    <property type="entry name" value="MMR_HSR1"/>
    <property type="match status" value="1"/>
</dbReference>
<feature type="binding site" evidence="6">
    <location>
        <position position="91"/>
    </location>
    <ligand>
        <name>(6S)-5-formyl-5,6,7,8-tetrahydrofolate</name>
        <dbReference type="ChEBI" id="CHEBI:57457"/>
    </ligand>
</feature>
<comment type="subunit">
    <text evidence="6">Homodimer. Heterotetramer of two MnmE and two MnmG subunits.</text>
</comment>
<dbReference type="KEGG" id="agv:OJF2_26960"/>
<dbReference type="GO" id="GO:0003924">
    <property type="term" value="F:GTPase activity"/>
    <property type="evidence" value="ECO:0007669"/>
    <property type="project" value="UniProtKB-UniRule"/>
</dbReference>
<dbReference type="InterPro" id="IPR027368">
    <property type="entry name" value="MnmE_dom2"/>
</dbReference>
<feature type="binding site" evidence="6">
    <location>
        <position position="261"/>
    </location>
    <ligand>
        <name>K(+)</name>
        <dbReference type="ChEBI" id="CHEBI:29103"/>
    </ligand>
</feature>
<dbReference type="InterPro" id="IPR005225">
    <property type="entry name" value="Small_GTP-bd"/>
</dbReference>
<accession>A0A5B9W1U2</accession>
<feature type="domain" description="G" evidence="7">
    <location>
        <begin position="229"/>
        <end position="313"/>
    </location>
</feature>
<comment type="function">
    <text evidence="6">Exhibits a very high intrinsic GTPase hydrolysis rate. Involved in the addition of a carboxymethylaminomethyl (cmnm) group at the wobble position (U34) of certain tRNAs, forming tRNA-cmnm(5)s(2)U34.</text>
</comment>
<dbReference type="GO" id="GO:0030488">
    <property type="term" value="P:tRNA methylation"/>
    <property type="evidence" value="ECO:0007669"/>
    <property type="project" value="TreeGrafter"/>
</dbReference>
<dbReference type="SUPFAM" id="SSF116878">
    <property type="entry name" value="TrmE connector domain"/>
    <property type="match status" value="1"/>
</dbReference>
<feature type="binding site" evidence="6">
    <location>
        <begin position="256"/>
        <end position="262"/>
    </location>
    <ligand>
        <name>GTP</name>
        <dbReference type="ChEBI" id="CHEBI:37565"/>
    </ligand>
</feature>
<dbReference type="InterPro" id="IPR027266">
    <property type="entry name" value="TrmE/GcvT-like"/>
</dbReference>
<evidence type="ECO:0000256" key="6">
    <source>
        <dbReference type="HAMAP-Rule" id="MF_00379"/>
    </source>
</evidence>
<dbReference type="PANTHER" id="PTHR42714">
    <property type="entry name" value="TRNA MODIFICATION GTPASE GTPBP3"/>
    <property type="match status" value="1"/>
</dbReference>
<dbReference type="Proteomes" id="UP000324233">
    <property type="component" value="Chromosome"/>
</dbReference>
<keyword evidence="6" id="KW-0479">Metal-binding</keyword>
<dbReference type="InterPro" id="IPR018948">
    <property type="entry name" value="GTP-bd_TrmE_N"/>
</dbReference>
<comment type="cofactor">
    <cofactor evidence="6">
        <name>K(+)</name>
        <dbReference type="ChEBI" id="CHEBI:29103"/>
    </cofactor>
    <text evidence="6">Binds 1 potassium ion per subunit.</text>
</comment>
<evidence type="ECO:0000256" key="3">
    <source>
        <dbReference type="ARBA" id="ARBA00022741"/>
    </source>
</evidence>
<keyword evidence="11" id="KW-1185">Reference proteome</keyword>
<dbReference type="InterPro" id="IPR004520">
    <property type="entry name" value="GTPase_MnmE"/>
</dbReference>
<dbReference type="InterPro" id="IPR006073">
    <property type="entry name" value="GTP-bd"/>
</dbReference>
<proteinExistence type="inferred from homology"/>
<dbReference type="HAMAP" id="MF_00379">
    <property type="entry name" value="GTPase_MnmE"/>
    <property type="match status" value="1"/>
</dbReference>
<feature type="binding site" evidence="6">
    <location>
        <position position="237"/>
    </location>
    <ligand>
        <name>K(+)</name>
        <dbReference type="ChEBI" id="CHEBI:29103"/>
    </ligand>
</feature>
<dbReference type="RefSeq" id="WP_148594124.1">
    <property type="nucleotide sequence ID" value="NZ_CP042997.1"/>
</dbReference>
<feature type="binding site" evidence="6">
    <location>
        <position position="27"/>
    </location>
    <ligand>
        <name>(6S)-5-formyl-5,6,7,8-tetrahydrofolate</name>
        <dbReference type="ChEBI" id="CHEBI:57457"/>
    </ligand>
</feature>
<evidence type="ECO:0000256" key="2">
    <source>
        <dbReference type="ARBA" id="ARBA00022694"/>
    </source>
</evidence>
<organism evidence="10 11">
    <name type="scientific">Aquisphaera giovannonii</name>
    <dbReference type="NCBI Taxonomy" id="406548"/>
    <lineage>
        <taxon>Bacteria</taxon>
        <taxon>Pseudomonadati</taxon>
        <taxon>Planctomycetota</taxon>
        <taxon>Planctomycetia</taxon>
        <taxon>Isosphaerales</taxon>
        <taxon>Isosphaeraceae</taxon>
        <taxon>Aquisphaera</taxon>
    </lineage>
</organism>
<evidence type="ECO:0000256" key="1">
    <source>
        <dbReference type="ARBA" id="ARBA00011043"/>
    </source>
</evidence>
<dbReference type="Pfam" id="PF12631">
    <property type="entry name" value="MnmE_helical"/>
    <property type="match status" value="1"/>
</dbReference>
<dbReference type="GO" id="GO:0005829">
    <property type="term" value="C:cytosol"/>
    <property type="evidence" value="ECO:0007669"/>
    <property type="project" value="TreeGrafter"/>
</dbReference>
<keyword evidence="6 10" id="KW-0378">Hydrolase</keyword>
<keyword evidence="5 6" id="KW-0342">GTP-binding</keyword>
<dbReference type="CDD" id="cd14858">
    <property type="entry name" value="TrmE_N"/>
    <property type="match status" value="1"/>
</dbReference>
<gene>
    <name evidence="10" type="primary">mnmE_1</name>
    <name evidence="6" type="synonym">mnmE</name>
    <name evidence="6" type="synonym">trmE</name>
    <name evidence="10" type="ORF">OJF2_26960</name>
</gene>
<dbReference type="Gene3D" id="3.30.1360.120">
    <property type="entry name" value="Probable tRNA modification gtpase trme, domain 1"/>
    <property type="match status" value="1"/>
</dbReference>
<dbReference type="Pfam" id="PF10396">
    <property type="entry name" value="TrmE_N"/>
    <property type="match status" value="1"/>
</dbReference>
<dbReference type="GO" id="GO:0005525">
    <property type="term" value="F:GTP binding"/>
    <property type="evidence" value="ECO:0007669"/>
    <property type="project" value="UniProtKB-UniRule"/>
</dbReference>
<dbReference type="Gene3D" id="3.40.50.300">
    <property type="entry name" value="P-loop containing nucleotide triphosphate hydrolases"/>
    <property type="match status" value="1"/>
</dbReference>
<dbReference type="PANTHER" id="PTHR42714:SF2">
    <property type="entry name" value="TRNA MODIFICATION GTPASE GTPBP3, MITOCHONDRIAL"/>
    <property type="match status" value="1"/>
</dbReference>
<dbReference type="NCBIfam" id="TIGR00231">
    <property type="entry name" value="small_GTP"/>
    <property type="match status" value="1"/>
</dbReference>
<protein>
    <recommendedName>
        <fullName evidence="6">tRNA modification GTPase MnmE</fullName>
        <ecNumber evidence="6">3.6.-.-</ecNumber>
    </recommendedName>
</protein>
<dbReference type="AlphaFoldDB" id="A0A5B9W1U2"/>
<comment type="subcellular location">
    <subcellularLocation>
        <location evidence="6">Cytoplasm</location>
    </subcellularLocation>
</comment>
<comment type="caution">
    <text evidence="6">Lacks conserved residue(s) required for the propagation of feature annotation.</text>
</comment>
<dbReference type="SUPFAM" id="SSF52540">
    <property type="entry name" value="P-loop containing nucleoside triphosphate hydrolases"/>
    <property type="match status" value="1"/>
</dbReference>
<dbReference type="InterPro" id="IPR027417">
    <property type="entry name" value="P-loop_NTPase"/>
</dbReference>
<keyword evidence="2 6" id="KW-0819">tRNA processing</keyword>
<comment type="similarity">
    <text evidence="1 6">Belongs to the TRAFAC class TrmE-Era-EngA-EngB-Septin-like GTPase superfamily. TrmE GTPase family.</text>
</comment>
<dbReference type="GO" id="GO:0046872">
    <property type="term" value="F:metal ion binding"/>
    <property type="evidence" value="ECO:0007669"/>
    <property type="project" value="UniProtKB-KW"/>
</dbReference>
<name>A0A5B9W1U2_9BACT</name>
<sequence>MSSPLDTDDTIAAISSAPGPGARGLVRITGADAFRIAGSFFQPELDAPADRPPRASLRRGWLALEGLRPRLAAALALWPAPRTYTGQDVAEVHLVGSPPLLDLVLSQCLARGARPAQAGEFTLRAFLNGRLDLTRAEAVLGVIDAQNPAQLEAALEQLAGGISAPIAALRDRLLDLTALIEANLDFVDEHDVDPVADARLAGELDAASADLAGLAARLSGRDRPSHLPRVVLLGPPNAGKSRLFNAMAGEDHAIVSPVAGTTRDYLVARCDCDGVAFELVDTAGEEAPGEPIQAQAQDHRGEQARRADLLLLCEPAPDEGSSPGETCADAPFLRVRTKCDLVTSDEPPARDDPIRTSAATGDGLAALRSAIAEHLRARPGDGDQPAGTAARCRDSLARAGDSLASAAEALRSALGQELVAFELRSAIDELGKVVGATFTDDILDRIFSRFCIGK</sequence>
<keyword evidence="6" id="KW-0460">Magnesium</keyword>
<evidence type="ECO:0000256" key="5">
    <source>
        <dbReference type="ARBA" id="ARBA00023134"/>
    </source>
</evidence>
<feature type="domain" description="MnmE helical" evidence="9">
    <location>
        <begin position="133"/>
        <end position="451"/>
    </location>
</feature>
<keyword evidence="6" id="KW-0963">Cytoplasm</keyword>
<evidence type="ECO:0000256" key="4">
    <source>
        <dbReference type="ARBA" id="ARBA00022958"/>
    </source>
</evidence>